<keyword evidence="2" id="KW-0645">Protease</keyword>
<feature type="signal peptide" evidence="5">
    <location>
        <begin position="1"/>
        <end position="23"/>
    </location>
</feature>
<dbReference type="Proteomes" id="UP000315753">
    <property type="component" value="Unassembled WGS sequence"/>
</dbReference>
<comment type="similarity">
    <text evidence="1">Belongs to the peptidase C40 family.</text>
</comment>
<comment type="caution">
    <text evidence="8">The sequence shown here is derived from an EMBL/GenBank/DDBJ whole genome shotgun (WGS) entry which is preliminary data.</text>
</comment>
<keyword evidence="4" id="KW-0788">Thiol protease</keyword>
<dbReference type="PROSITE" id="PS51935">
    <property type="entry name" value="NLPC_P60"/>
    <property type="match status" value="1"/>
</dbReference>
<evidence type="ECO:0000256" key="3">
    <source>
        <dbReference type="ARBA" id="ARBA00022801"/>
    </source>
</evidence>
<dbReference type="InterPro" id="IPR000064">
    <property type="entry name" value="NLP_P60_dom"/>
</dbReference>
<sequence>MKKRWLIPVFASFMIAASPVVDAEAATTQQLITTAKQYIGVPYLWGGTTAKGFDCSGYVQRVFADLGIELNRTSAAQYTQGVPVSRQNLQIGDLVFFNTSGSGVSHVGIYIGNNEFINSSSSKGVSIASLDSSYWNSRYVGARRIADFSSSSQVKPASVDFSVYASREKAAFRLAEALGLDTSDTRSPFADVKPTDKVAGAVTALNKLKVFEGNESGKFNPNSPITRAQMAKVLVAAFDLKPTGSQPVRFSDVDPDHWAAGYISILAQNGITVGKGNGQYGPNDYVTIKQLETFLSRAMSK</sequence>
<evidence type="ECO:0000259" key="7">
    <source>
        <dbReference type="PROSITE" id="PS51935"/>
    </source>
</evidence>
<keyword evidence="9" id="KW-1185">Reference proteome</keyword>
<dbReference type="OrthoDB" id="9813368at2"/>
<evidence type="ECO:0000256" key="5">
    <source>
        <dbReference type="SAM" id="SignalP"/>
    </source>
</evidence>
<feature type="domain" description="NlpC/P60" evidence="7">
    <location>
        <begin position="25"/>
        <end position="146"/>
    </location>
</feature>
<evidence type="ECO:0000256" key="1">
    <source>
        <dbReference type="ARBA" id="ARBA00007074"/>
    </source>
</evidence>
<proteinExistence type="inferred from homology"/>
<gene>
    <name evidence="8" type="ORF">FKZ59_05555</name>
</gene>
<dbReference type="Pfam" id="PF00877">
    <property type="entry name" value="NLPC_P60"/>
    <property type="match status" value="1"/>
</dbReference>
<evidence type="ECO:0000313" key="8">
    <source>
        <dbReference type="EMBL" id="TQE91443.1"/>
    </source>
</evidence>
<keyword evidence="5" id="KW-0732">Signal</keyword>
<evidence type="ECO:0000256" key="2">
    <source>
        <dbReference type="ARBA" id="ARBA00022670"/>
    </source>
</evidence>
<feature type="chain" id="PRO_5038340274" evidence="5">
    <location>
        <begin position="24"/>
        <end position="301"/>
    </location>
</feature>
<dbReference type="SUPFAM" id="SSF54001">
    <property type="entry name" value="Cysteine proteinases"/>
    <property type="match status" value="1"/>
</dbReference>
<dbReference type="InterPro" id="IPR051202">
    <property type="entry name" value="Peptidase_C40"/>
</dbReference>
<dbReference type="EMBL" id="VIGD01000005">
    <property type="protein sequence ID" value="TQE91443.1"/>
    <property type="molecule type" value="Genomic_DNA"/>
</dbReference>
<feature type="domain" description="SLH" evidence="6">
    <location>
        <begin position="246"/>
        <end position="301"/>
    </location>
</feature>
<dbReference type="RefSeq" id="WP_141601758.1">
    <property type="nucleotide sequence ID" value="NZ_VIGD01000005.1"/>
</dbReference>
<evidence type="ECO:0000313" key="9">
    <source>
        <dbReference type="Proteomes" id="UP000315753"/>
    </source>
</evidence>
<dbReference type="InterPro" id="IPR038765">
    <property type="entry name" value="Papain-like_cys_pep_sf"/>
</dbReference>
<accession>A0A540V5N2</accession>
<keyword evidence="3" id="KW-0378">Hydrolase</keyword>
<name>A0A540V5N2_9BACL</name>
<reference evidence="8 9" key="1">
    <citation type="submission" date="2019-06" db="EMBL/GenBank/DDBJ databases">
        <title>Genome sequence of Ureibacillus terrenus.</title>
        <authorList>
            <person name="Maclea K.S."/>
            <person name="Simoes M."/>
        </authorList>
    </citation>
    <scope>NUCLEOTIDE SEQUENCE [LARGE SCALE GENOMIC DNA]</scope>
    <source>
        <strain evidence="8 9">ATCC BAA-384</strain>
    </source>
</reference>
<protein>
    <submittedName>
        <fullName evidence="8">Peptidase</fullName>
    </submittedName>
</protein>
<dbReference type="PROSITE" id="PS51272">
    <property type="entry name" value="SLH"/>
    <property type="match status" value="2"/>
</dbReference>
<dbReference type="GO" id="GO:0006508">
    <property type="term" value="P:proteolysis"/>
    <property type="evidence" value="ECO:0007669"/>
    <property type="project" value="UniProtKB-KW"/>
</dbReference>
<dbReference type="Gene3D" id="3.90.1720.10">
    <property type="entry name" value="endopeptidase domain like (from Nostoc punctiforme)"/>
    <property type="match status" value="1"/>
</dbReference>
<dbReference type="InterPro" id="IPR001119">
    <property type="entry name" value="SLH_dom"/>
</dbReference>
<organism evidence="8 9">
    <name type="scientific">Ureibacillus terrenus</name>
    <dbReference type="NCBI Taxonomy" id="118246"/>
    <lineage>
        <taxon>Bacteria</taxon>
        <taxon>Bacillati</taxon>
        <taxon>Bacillota</taxon>
        <taxon>Bacilli</taxon>
        <taxon>Bacillales</taxon>
        <taxon>Caryophanaceae</taxon>
        <taxon>Ureibacillus</taxon>
    </lineage>
</organism>
<dbReference type="PANTHER" id="PTHR47053:SF1">
    <property type="entry name" value="MUREIN DD-ENDOPEPTIDASE MEPH-RELATED"/>
    <property type="match status" value="1"/>
</dbReference>
<dbReference type="PANTHER" id="PTHR47053">
    <property type="entry name" value="MUREIN DD-ENDOPEPTIDASE MEPH-RELATED"/>
    <property type="match status" value="1"/>
</dbReference>
<dbReference type="GO" id="GO:0008234">
    <property type="term" value="F:cysteine-type peptidase activity"/>
    <property type="evidence" value="ECO:0007669"/>
    <property type="project" value="UniProtKB-KW"/>
</dbReference>
<evidence type="ECO:0000259" key="6">
    <source>
        <dbReference type="PROSITE" id="PS51272"/>
    </source>
</evidence>
<dbReference type="AlphaFoldDB" id="A0A540V5N2"/>
<dbReference type="Pfam" id="PF00395">
    <property type="entry name" value="SLH"/>
    <property type="match status" value="2"/>
</dbReference>
<feature type="domain" description="SLH" evidence="6">
    <location>
        <begin position="185"/>
        <end position="245"/>
    </location>
</feature>
<evidence type="ECO:0000256" key="4">
    <source>
        <dbReference type="ARBA" id="ARBA00022807"/>
    </source>
</evidence>